<keyword evidence="2" id="KW-1185">Reference proteome</keyword>
<name>A0A6L6QF26_9BURK</name>
<dbReference type="OrthoDB" id="7324894at2"/>
<accession>A0A6L6QF26</accession>
<reference evidence="1 2" key="1">
    <citation type="submission" date="2019-11" db="EMBL/GenBank/DDBJ databases">
        <title>Type strains purchased from KCTC, JCM and DSMZ.</title>
        <authorList>
            <person name="Lu H."/>
        </authorList>
    </citation>
    <scope>NUCLEOTIDE SEQUENCE [LARGE SCALE GENOMIC DNA]</scope>
    <source>
        <strain evidence="1 2">JCM 31587</strain>
    </source>
</reference>
<organism evidence="1 2">
    <name type="scientific">Massilia eburnea</name>
    <dbReference type="NCBI Taxonomy" id="1776165"/>
    <lineage>
        <taxon>Bacteria</taxon>
        <taxon>Pseudomonadati</taxon>
        <taxon>Pseudomonadota</taxon>
        <taxon>Betaproteobacteria</taxon>
        <taxon>Burkholderiales</taxon>
        <taxon>Oxalobacteraceae</taxon>
        <taxon>Telluria group</taxon>
        <taxon>Massilia</taxon>
    </lineage>
</organism>
<evidence type="ECO:0000313" key="2">
    <source>
        <dbReference type="Proteomes" id="UP000472320"/>
    </source>
</evidence>
<dbReference type="AlphaFoldDB" id="A0A6L6QF26"/>
<proteinExistence type="predicted"/>
<sequence length="403" mass="44795">MPNVSHHHYLRKLGLAMLGGFMLVASVVVLADPYDLYGVLRKPGLNAKKPVPTRFRNEIKLAGAERVGATQFLVGNSRVEVGFDPDSPALGGGAYNLGLAGTGTMVAVGQLQYLRSTGVKPRRVIAGIEFHDALLAPGQHGGARPVPAAMRGWLWRVESLLSLGSLRDAATTFAMQRDSEAETMTERGLNPLSEYEKYVRYEGYYKIFRQRAEENAATLVRKAPGDLDRGGLHEELRTLLDASARDNPGVEVHLLFYAYHAQLMALYEASGLWPRFEEWKYIVLEEVEAARARYPQARIMLHDFSGFGEFNCEPIPGPGDKGRTHWYWEAGHYKPALGEVMMQRMLSGVPAGTFGMDLNLQNLEQDRQRIASERATCAAAHPELFSEARELVERAQRRQGKGI</sequence>
<comment type="caution">
    <text evidence="1">The sequence shown here is derived from an EMBL/GenBank/DDBJ whole genome shotgun (WGS) entry which is preliminary data.</text>
</comment>
<dbReference type="Proteomes" id="UP000472320">
    <property type="component" value="Unassembled WGS sequence"/>
</dbReference>
<gene>
    <name evidence="1" type="ORF">GM658_07655</name>
</gene>
<dbReference type="RefSeq" id="WP_155453407.1">
    <property type="nucleotide sequence ID" value="NZ_WNKX01000004.1"/>
</dbReference>
<dbReference type="EMBL" id="WNKX01000004">
    <property type="protein sequence ID" value="MTW10477.1"/>
    <property type="molecule type" value="Genomic_DNA"/>
</dbReference>
<evidence type="ECO:0000313" key="1">
    <source>
        <dbReference type="EMBL" id="MTW10477.1"/>
    </source>
</evidence>
<protein>
    <submittedName>
        <fullName evidence="1">Uncharacterized protein</fullName>
    </submittedName>
</protein>